<evidence type="ECO:0000313" key="4">
    <source>
        <dbReference type="Proteomes" id="UP001152467"/>
    </source>
</evidence>
<sequence>MSQITIIVMDMGNLFLKERERWWIWLIWSALGGLLSGYILSLTKQQLLGFVVPCLLVLSIAIWMNYMKRFEFFRAFKILFLVVSVSFTPLLLNALIPANEVAITVVKGSVLFVSGLLLSLICAWFAKRPKQYY</sequence>
<protein>
    <submittedName>
        <fullName evidence="3">Uncharacterized protein</fullName>
    </submittedName>
</protein>
<feature type="transmembrane region" description="Helical" evidence="1">
    <location>
        <begin position="21"/>
        <end position="41"/>
    </location>
</feature>
<feature type="transmembrane region" description="Helical" evidence="1">
    <location>
        <begin position="47"/>
        <end position="66"/>
    </location>
</feature>
<reference evidence="3 5" key="1">
    <citation type="submission" date="2022-07" db="EMBL/GenBank/DDBJ databases">
        <authorList>
            <person name="Criscuolo A."/>
        </authorList>
    </citation>
    <scope>NUCLEOTIDE SEQUENCE</scope>
    <source>
        <strain evidence="5">CIP 111951</strain>
        <strain evidence="3">CIP111854</strain>
        <strain evidence="2">CIP111951</strain>
    </source>
</reference>
<dbReference type="EMBL" id="CAMAPC010000010">
    <property type="protein sequence ID" value="CAH9060473.1"/>
    <property type="molecule type" value="Genomic_DNA"/>
</dbReference>
<keyword evidence="1" id="KW-0472">Membrane</keyword>
<keyword evidence="1" id="KW-0812">Transmembrane</keyword>
<dbReference type="AlphaFoldDB" id="A0A9W4QZQ4"/>
<proteinExistence type="predicted"/>
<evidence type="ECO:0000256" key="1">
    <source>
        <dbReference type="SAM" id="Phobius"/>
    </source>
</evidence>
<feature type="transmembrane region" description="Helical" evidence="1">
    <location>
        <begin position="102"/>
        <end position="126"/>
    </location>
</feature>
<accession>A0A9W4QZQ4</accession>
<gene>
    <name evidence="3" type="ORF">PSECIP111854_02611</name>
    <name evidence="2" type="ORF">PSECIP111951_02251</name>
</gene>
<dbReference type="Proteomes" id="UP001152467">
    <property type="component" value="Unassembled WGS sequence"/>
</dbReference>
<name>A0A9W4QZQ4_9GAMM</name>
<keyword evidence="1" id="KW-1133">Transmembrane helix</keyword>
<dbReference type="EMBL" id="CAMAPD010000010">
    <property type="protein sequence ID" value="CAH9060301.1"/>
    <property type="molecule type" value="Genomic_DNA"/>
</dbReference>
<evidence type="ECO:0000313" key="2">
    <source>
        <dbReference type="EMBL" id="CAH9060301.1"/>
    </source>
</evidence>
<dbReference type="RefSeq" id="WP_261593444.1">
    <property type="nucleotide sequence ID" value="NZ_CAMAPC010000010.1"/>
</dbReference>
<evidence type="ECO:0000313" key="3">
    <source>
        <dbReference type="EMBL" id="CAH9060473.1"/>
    </source>
</evidence>
<keyword evidence="4" id="KW-1185">Reference proteome</keyword>
<comment type="caution">
    <text evidence="3">The sequence shown here is derived from an EMBL/GenBank/DDBJ whole genome shotgun (WGS) entry which is preliminary data.</text>
</comment>
<evidence type="ECO:0000313" key="5">
    <source>
        <dbReference type="Proteomes" id="UP001152485"/>
    </source>
</evidence>
<feature type="transmembrane region" description="Helical" evidence="1">
    <location>
        <begin position="78"/>
        <end position="96"/>
    </location>
</feature>
<dbReference type="Proteomes" id="UP001152485">
    <property type="component" value="Unassembled WGS sequence"/>
</dbReference>
<organism evidence="3 4">
    <name type="scientific">Pseudoalteromonas holothuriae</name>
    <dbReference type="NCBI Taxonomy" id="2963714"/>
    <lineage>
        <taxon>Bacteria</taxon>
        <taxon>Pseudomonadati</taxon>
        <taxon>Pseudomonadota</taxon>
        <taxon>Gammaproteobacteria</taxon>
        <taxon>Alteromonadales</taxon>
        <taxon>Pseudoalteromonadaceae</taxon>
        <taxon>Pseudoalteromonas</taxon>
    </lineage>
</organism>